<dbReference type="GO" id="GO:0051087">
    <property type="term" value="F:protein-folding chaperone binding"/>
    <property type="evidence" value="ECO:0007669"/>
    <property type="project" value="InterPro"/>
</dbReference>
<organism evidence="5 6">
    <name type="scientific">Penicillium malachiteum</name>
    <dbReference type="NCBI Taxonomy" id="1324776"/>
    <lineage>
        <taxon>Eukaryota</taxon>
        <taxon>Fungi</taxon>
        <taxon>Dikarya</taxon>
        <taxon>Ascomycota</taxon>
        <taxon>Pezizomycotina</taxon>
        <taxon>Eurotiomycetes</taxon>
        <taxon>Eurotiomycetidae</taxon>
        <taxon>Eurotiales</taxon>
        <taxon>Aspergillaceae</taxon>
        <taxon>Penicillium</taxon>
    </lineage>
</organism>
<dbReference type="Gene3D" id="2.60.40.790">
    <property type="match status" value="1"/>
</dbReference>
<keyword evidence="6" id="KW-1185">Reference proteome</keyword>
<comment type="caution">
    <text evidence="5">The sequence shown here is derived from an EMBL/GenBank/DDBJ whole genome shotgun (WGS) entry which is preliminary data.</text>
</comment>
<comment type="similarity">
    <text evidence="1">Belongs to the SGT1 family.</text>
</comment>
<evidence type="ECO:0000313" key="6">
    <source>
        <dbReference type="Proteomes" id="UP001215712"/>
    </source>
</evidence>
<protein>
    <recommendedName>
        <fullName evidence="7">SGT1 and CS domain protein</fullName>
    </recommendedName>
</protein>
<dbReference type="Gene3D" id="1.25.40.10">
    <property type="entry name" value="Tetratricopeptide repeat domain"/>
    <property type="match status" value="1"/>
</dbReference>
<dbReference type="Pfam" id="PF05002">
    <property type="entry name" value="SGS"/>
    <property type="match status" value="1"/>
</dbReference>
<sequence>MDAAAQGEKALRESNAPLAIQHFTRALSEIPAPTYYIQRSIAYSRLKQYDGGPRRAVALRDAEIALFLAQERGKRELILLAQMRRAITLFQMERYSDALYLFEQIESMIGNKDTSASPPEDIQPGATKKDGYSDELPIWLAKARKKLSEIPEGDDKRAVCVVEYPPDTQVPTQQELKAEWERMKSGQSASATATSKKPQAAAQPAPDGGAAAASSVGDAKPEQKPVDSLAAPIAEKVRHDWYQSQYSVVVTLYVKNVSKAKVQSEMKDNSVSIQLTLPSGSEYDFTLNPLYAPIDTSSSKITIMGTKIEIVLQKQVTGQKWSALEAPAGATKLTDRPAATTTTTAAPASSGPAYPTSSRHGAKDWDKVASSLQKPMGPSGDGNESDDSDLGGDAVDSFFKKLYAGADPDTRRAMMKSYIESNGTSLSTNWSEVGSKKVEAHPSD</sequence>
<reference evidence="5" key="2">
    <citation type="submission" date="2023-01" db="EMBL/GenBank/DDBJ databases">
        <authorList>
            <person name="Petersen C."/>
        </authorList>
    </citation>
    <scope>NUCLEOTIDE SEQUENCE</scope>
    <source>
        <strain evidence="5">IBT 17514</strain>
    </source>
</reference>
<dbReference type="SUPFAM" id="SSF49764">
    <property type="entry name" value="HSP20-like chaperones"/>
    <property type="match status" value="1"/>
</dbReference>
<evidence type="ECO:0000256" key="2">
    <source>
        <dbReference type="SAM" id="MobiDB-lite"/>
    </source>
</evidence>
<feature type="compositionally biased region" description="Basic and acidic residues" evidence="2">
    <location>
        <begin position="434"/>
        <end position="444"/>
    </location>
</feature>
<name>A0AAD6MRK1_9EURO</name>
<dbReference type="Proteomes" id="UP001215712">
    <property type="component" value="Unassembled WGS sequence"/>
</dbReference>
<reference evidence="5" key="1">
    <citation type="journal article" date="2023" name="IMA Fungus">
        <title>Comparative genomic study of the Penicillium genus elucidates a diverse pangenome and 15 lateral gene transfer events.</title>
        <authorList>
            <person name="Petersen C."/>
            <person name="Sorensen T."/>
            <person name="Nielsen M.R."/>
            <person name="Sondergaard T.E."/>
            <person name="Sorensen J.L."/>
            <person name="Fitzpatrick D.A."/>
            <person name="Frisvad J.C."/>
            <person name="Nielsen K.L."/>
        </authorList>
    </citation>
    <scope>NUCLEOTIDE SEQUENCE</scope>
    <source>
        <strain evidence="5">IBT 17514</strain>
    </source>
</reference>
<dbReference type="PROSITE" id="PS51203">
    <property type="entry name" value="CS"/>
    <property type="match status" value="1"/>
</dbReference>
<accession>A0AAD6MRK1</accession>
<feature type="region of interest" description="Disordered" evidence="2">
    <location>
        <begin position="179"/>
        <end position="224"/>
    </location>
</feature>
<dbReference type="Pfam" id="PF04969">
    <property type="entry name" value="CS"/>
    <property type="match status" value="1"/>
</dbReference>
<proteinExistence type="inferred from homology"/>
<evidence type="ECO:0008006" key="7">
    <source>
        <dbReference type="Google" id="ProtNLM"/>
    </source>
</evidence>
<dbReference type="PANTHER" id="PTHR45862">
    <property type="entry name" value="PROTEIN SGT1 HOMOLOG"/>
    <property type="match status" value="1"/>
</dbReference>
<dbReference type="InterPro" id="IPR007699">
    <property type="entry name" value="SGS_dom"/>
</dbReference>
<dbReference type="PROSITE" id="PS51048">
    <property type="entry name" value="SGS"/>
    <property type="match status" value="1"/>
</dbReference>
<dbReference type="InterPro" id="IPR008978">
    <property type="entry name" value="HSP20-like_chaperone"/>
</dbReference>
<feature type="compositionally biased region" description="Polar residues" evidence="2">
    <location>
        <begin position="420"/>
        <end position="432"/>
    </location>
</feature>
<dbReference type="CDD" id="cd06466">
    <property type="entry name" value="p23_CS_SGT1_like"/>
    <property type="match status" value="1"/>
</dbReference>
<dbReference type="EMBL" id="JAQJAN010000019">
    <property type="protein sequence ID" value="KAJ5709011.1"/>
    <property type="molecule type" value="Genomic_DNA"/>
</dbReference>
<feature type="domain" description="CS" evidence="4">
    <location>
        <begin position="234"/>
        <end position="325"/>
    </location>
</feature>
<dbReference type="AlphaFoldDB" id="A0AAD6MRK1"/>
<feature type="compositionally biased region" description="Low complexity" evidence="2">
    <location>
        <begin position="185"/>
        <end position="218"/>
    </location>
</feature>
<dbReference type="InterPro" id="IPR011990">
    <property type="entry name" value="TPR-like_helical_dom_sf"/>
</dbReference>
<feature type="region of interest" description="Disordered" evidence="2">
    <location>
        <begin position="420"/>
        <end position="444"/>
    </location>
</feature>
<gene>
    <name evidence="5" type="ORF">N7493_010345</name>
</gene>
<evidence type="ECO:0000313" key="5">
    <source>
        <dbReference type="EMBL" id="KAJ5709011.1"/>
    </source>
</evidence>
<evidence type="ECO:0000259" key="4">
    <source>
        <dbReference type="PROSITE" id="PS51203"/>
    </source>
</evidence>
<feature type="region of interest" description="Disordered" evidence="2">
    <location>
        <begin position="327"/>
        <end position="392"/>
    </location>
</feature>
<evidence type="ECO:0000256" key="1">
    <source>
        <dbReference type="ARBA" id="ARBA00008509"/>
    </source>
</evidence>
<dbReference type="SUPFAM" id="SSF48452">
    <property type="entry name" value="TPR-like"/>
    <property type="match status" value="1"/>
</dbReference>
<feature type="domain" description="SGS" evidence="3">
    <location>
        <begin position="353"/>
        <end position="444"/>
    </location>
</feature>
<feature type="compositionally biased region" description="Low complexity" evidence="2">
    <location>
        <begin position="337"/>
        <end position="358"/>
    </location>
</feature>
<evidence type="ECO:0000259" key="3">
    <source>
        <dbReference type="PROSITE" id="PS51048"/>
    </source>
</evidence>
<dbReference type="InterPro" id="IPR044563">
    <property type="entry name" value="Sgt1-like"/>
</dbReference>
<dbReference type="InterPro" id="IPR007052">
    <property type="entry name" value="CS_dom"/>
</dbReference>